<reference evidence="2 3" key="1">
    <citation type="submission" date="2021-08" db="EMBL/GenBank/DDBJ databases">
        <title>complete genome sequencing of Deefgea sp. D25.</title>
        <authorList>
            <person name="Bae J.-W."/>
            <person name="Gim D.-H."/>
        </authorList>
    </citation>
    <scope>NUCLEOTIDE SEQUENCE [LARGE SCALE GENOMIC DNA]</scope>
    <source>
        <strain evidence="2 3">D25</strain>
    </source>
</reference>
<proteinExistence type="predicted"/>
<sequence length="272" mass="31035">MSAIQIWLKIKGVMIPKKGQVRRLGFYLSRSLFVFFLSHSIYAVEIPAFTENLPPLNYEENGINQGYSVELLQAIAQEAGIKVNIQVMPWARSYQTALETPNALLFTLVRNAERENQFLWIGPIAKRKVYLFKLSQRSDIVISDLASAKKYRIGAVRESASTKLLMAQDFQIGRELDVTKDDFINMKKLIVGRIDLMVSLDWAANFAIKKEGGTTDQISRAFLLDQSHEYYFGVNKNTDPEVYEKLAKAFDKVKKNGLLKRLQIQHLGPQDN</sequence>
<dbReference type="Pfam" id="PF00497">
    <property type="entry name" value="SBP_bac_3"/>
    <property type="match status" value="1"/>
</dbReference>
<organism evidence="2 3">
    <name type="scientific">Deefgea tanakiae</name>
    <dbReference type="NCBI Taxonomy" id="2865840"/>
    <lineage>
        <taxon>Bacteria</taxon>
        <taxon>Pseudomonadati</taxon>
        <taxon>Pseudomonadota</taxon>
        <taxon>Betaproteobacteria</taxon>
        <taxon>Neisseriales</taxon>
        <taxon>Chitinibacteraceae</taxon>
        <taxon>Deefgea</taxon>
    </lineage>
</organism>
<dbReference type="SMART" id="SM00062">
    <property type="entry name" value="PBPb"/>
    <property type="match status" value="1"/>
</dbReference>
<name>A0ABX8Z2G4_9NEIS</name>
<dbReference type="PANTHER" id="PTHR38834">
    <property type="entry name" value="PERIPLASMIC SUBSTRATE BINDING PROTEIN FAMILY 3"/>
    <property type="match status" value="1"/>
</dbReference>
<accession>A0ABX8Z2G4</accession>
<dbReference type="Gene3D" id="3.40.190.10">
    <property type="entry name" value="Periplasmic binding protein-like II"/>
    <property type="match status" value="2"/>
</dbReference>
<feature type="domain" description="Solute-binding protein family 3/N-terminal" evidence="1">
    <location>
        <begin position="45"/>
        <end position="270"/>
    </location>
</feature>
<gene>
    <name evidence="2" type="ORF">K4H28_10545</name>
</gene>
<protein>
    <submittedName>
        <fullName evidence="2">Transporter substrate-binding domain-containing protein</fullName>
    </submittedName>
</protein>
<evidence type="ECO:0000313" key="2">
    <source>
        <dbReference type="EMBL" id="QZA76762.1"/>
    </source>
</evidence>
<dbReference type="PANTHER" id="PTHR38834:SF3">
    <property type="entry name" value="SOLUTE-BINDING PROTEIN FAMILY 3_N-TERMINAL DOMAIN-CONTAINING PROTEIN"/>
    <property type="match status" value="1"/>
</dbReference>
<evidence type="ECO:0000313" key="3">
    <source>
        <dbReference type="Proteomes" id="UP000825679"/>
    </source>
</evidence>
<dbReference type="InterPro" id="IPR001638">
    <property type="entry name" value="Solute-binding_3/MltF_N"/>
</dbReference>
<dbReference type="Proteomes" id="UP000825679">
    <property type="component" value="Chromosome"/>
</dbReference>
<evidence type="ECO:0000259" key="1">
    <source>
        <dbReference type="SMART" id="SM00062"/>
    </source>
</evidence>
<dbReference type="SUPFAM" id="SSF53850">
    <property type="entry name" value="Periplasmic binding protein-like II"/>
    <property type="match status" value="1"/>
</dbReference>
<keyword evidence="3" id="KW-1185">Reference proteome</keyword>
<dbReference type="RefSeq" id="WP_221005164.1">
    <property type="nucleotide sequence ID" value="NZ_CP081150.1"/>
</dbReference>
<dbReference type="EMBL" id="CP081150">
    <property type="protein sequence ID" value="QZA76762.1"/>
    <property type="molecule type" value="Genomic_DNA"/>
</dbReference>